<dbReference type="Proteomes" id="UP000680865">
    <property type="component" value="Unassembled WGS sequence"/>
</dbReference>
<dbReference type="EMBL" id="BOQP01000002">
    <property type="protein sequence ID" value="GIM66762.1"/>
    <property type="molecule type" value="Genomic_DNA"/>
</dbReference>
<keyword evidence="3" id="KW-1185">Reference proteome</keyword>
<organism evidence="2 3">
    <name type="scientific">Winogradskya consettensis</name>
    <dbReference type="NCBI Taxonomy" id="113560"/>
    <lineage>
        <taxon>Bacteria</taxon>
        <taxon>Bacillati</taxon>
        <taxon>Actinomycetota</taxon>
        <taxon>Actinomycetes</taxon>
        <taxon>Micromonosporales</taxon>
        <taxon>Micromonosporaceae</taxon>
        <taxon>Winogradskya</taxon>
    </lineage>
</organism>
<evidence type="ECO:0000259" key="1">
    <source>
        <dbReference type="Pfam" id="PF14280"/>
    </source>
</evidence>
<dbReference type="InterPro" id="IPR025375">
    <property type="entry name" value="DUF4365"/>
</dbReference>
<evidence type="ECO:0000313" key="3">
    <source>
        <dbReference type="Proteomes" id="UP000680865"/>
    </source>
</evidence>
<dbReference type="RefSeq" id="WP_212995408.1">
    <property type="nucleotide sequence ID" value="NZ_BAAATW010000001.1"/>
</dbReference>
<proteinExistence type="predicted"/>
<dbReference type="AlphaFoldDB" id="A0A919VKK3"/>
<sequence length="168" mass="18114">MNANVHQGLHGEGFIFALASAAGLTTSRMNLDVDGVDWQIAASGPRGTVRSPKIECQVKSKSAPDLRDEHYRVRLPIESYNKIAGEGFQIPRFLFVVVVPVEASDYAACRHEGMTLGNAGYWLAMAQFAPQSVEEHGKSIVLDVPKANLLTPVTLRALLIGDLEGAVA</sequence>
<reference evidence="2" key="1">
    <citation type="submission" date="2021-03" db="EMBL/GenBank/DDBJ databases">
        <title>Whole genome shotgun sequence of Actinoplanes consettensis NBRC 14913.</title>
        <authorList>
            <person name="Komaki H."/>
            <person name="Tamura T."/>
        </authorList>
    </citation>
    <scope>NUCLEOTIDE SEQUENCE</scope>
    <source>
        <strain evidence="2">NBRC 14913</strain>
    </source>
</reference>
<feature type="domain" description="DUF4365" evidence="1">
    <location>
        <begin position="12"/>
        <end position="158"/>
    </location>
</feature>
<protein>
    <recommendedName>
        <fullName evidence="1">DUF4365 domain-containing protein</fullName>
    </recommendedName>
</protein>
<gene>
    <name evidence="2" type="ORF">Aco04nite_03340</name>
</gene>
<accession>A0A919VKK3</accession>
<name>A0A919VKK3_9ACTN</name>
<dbReference type="Pfam" id="PF14280">
    <property type="entry name" value="DUF4365"/>
    <property type="match status" value="1"/>
</dbReference>
<evidence type="ECO:0000313" key="2">
    <source>
        <dbReference type="EMBL" id="GIM66762.1"/>
    </source>
</evidence>
<comment type="caution">
    <text evidence="2">The sequence shown here is derived from an EMBL/GenBank/DDBJ whole genome shotgun (WGS) entry which is preliminary data.</text>
</comment>